<gene>
    <name evidence="2" type="ORF">M409DRAFT_20890</name>
</gene>
<feature type="chain" id="PRO_5025555332" evidence="1">
    <location>
        <begin position="22"/>
        <end position="757"/>
    </location>
</feature>
<name>A0A6A6CTS0_ZASCE</name>
<dbReference type="GeneID" id="54558877"/>
<sequence>MVGFPRLAALAISILASFSSSAPTTGDTDVATTVPVSANNSAVNAENVNCYNACYGISRDTVVQALDWFCQQFEGHVLKTPADNLWGRYQYKPNTDTTYLGPYDEGEIGMTINVTSNAECSPPLTMTYDACFTYSLVPIDNCNTASTEGKQGGTVLYGCLQYGFQPNPKYWPECALEPQEESKSIDVRAADVSITPDPTYLNCYNLCFGVERGRAIDAVNFFCNKAAGRIFTTSADNFAQHFLYETHGESQDPGYYNEGDIRMSINVNDSVKCNPGVTMTFDECYANVMYSCVDGCNTDGENHKQGGWSSNGCLKYEFQPNPVYWPFCYFGPDQRGSGSRVLQAYNTTSRNSTHKVLGAYTTTMTQSLATGEPAAMSTEPPQAPSGLNNFNIEDDAESLYCFNSCFGVSRAVMGDATNAFCNWMGDHYFTFAETSNMVFTWIYPPGDPWRSQFGEYYEEGRVEVHIEVIEGAVCSPTVLVNYGACYQRLMWGLVDRCDTEDENYKQGGWVTHGCLNYTVQPNPLYWPACGGRPSSDSKFETAADMLSDDASPVQASGSAEPQDGTLLATSIAPRSEPSSFTTLDLEGTDWPEPTCLNNCYGVSRFIAGVAANEMSVQTGGRNFTTPDDNVELAWSYEPDRQELFQGPGWIEEGSILMTIEVIPGTTCDPPMFIDNPNIYRVFMWNIIDKCNTGGENHKQGGYLTNGCLNFTINPNPKYWPDCELAPDARKALSPTEVETATFSADPSTPVHSSSGGV</sequence>
<dbReference type="Proteomes" id="UP000799537">
    <property type="component" value="Unassembled WGS sequence"/>
</dbReference>
<dbReference type="EMBL" id="ML993589">
    <property type="protein sequence ID" value="KAF2168876.1"/>
    <property type="molecule type" value="Genomic_DNA"/>
</dbReference>
<keyword evidence="3" id="KW-1185">Reference proteome</keyword>
<protein>
    <submittedName>
        <fullName evidence="2">Uncharacterized protein</fullName>
    </submittedName>
</protein>
<organism evidence="2 3">
    <name type="scientific">Zasmidium cellare ATCC 36951</name>
    <dbReference type="NCBI Taxonomy" id="1080233"/>
    <lineage>
        <taxon>Eukaryota</taxon>
        <taxon>Fungi</taxon>
        <taxon>Dikarya</taxon>
        <taxon>Ascomycota</taxon>
        <taxon>Pezizomycotina</taxon>
        <taxon>Dothideomycetes</taxon>
        <taxon>Dothideomycetidae</taxon>
        <taxon>Mycosphaerellales</taxon>
        <taxon>Mycosphaerellaceae</taxon>
        <taxon>Zasmidium</taxon>
    </lineage>
</organism>
<evidence type="ECO:0000313" key="3">
    <source>
        <dbReference type="Proteomes" id="UP000799537"/>
    </source>
</evidence>
<dbReference type="OrthoDB" id="73875at2759"/>
<feature type="signal peptide" evidence="1">
    <location>
        <begin position="1"/>
        <end position="21"/>
    </location>
</feature>
<dbReference type="RefSeq" id="XP_033669765.1">
    <property type="nucleotide sequence ID" value="XM_033805605.1"/>
</dbReference>
<proteinExistence type="predicted"/>
<evidence type="ECO:0000313" key="2">
    <source>
        <dbReference type="EMBL" id="KAF2168876.1"/>
    </source>
</evidence>
<evidence type="ECO:0000256" key="1">
    <source>
        <dbReference type="SAM" id="SignalP"/>
    </source>
</evidence>
<dbReference type="AlphaFoldDB" id="A0A6A6CTS0"/>
<accession>A0A6A6CTS0</accession>
<reference evidence="2" key="1">
    <citation type="journal article" date="2020" name="Stud. Mycol.">
        <title>101 Dothideomycetes genomes: a test case for predicting lifestyles and emergence of pathogens.</title>
        <authorList>
            <person name="Haridas S."/>
            <person name="Albert R."/>
            <person name="Binder M."/>
            <person name="Bloem J."/>
            <person name="Labutti K."/>
            <person name="Salamov A."/>
            <person name="Andreopoulos B."/>
            <person name="Baker S."/>
            <person name="Barry K."/>
            <person name="Bills G."/>
            <person name="Bluhm B."/>
            <person name="Cannon C."/>
            <person name="Castanera R."/>
            <person name="Culley D."/>
            <person name="Daum C."/>
            <person name="Ezra D."/>
            <person name="Gonzalez J."/>
            <person name="Henrissat B."/>
            <person name="Kuo A."/>
            <person name="Liang C."/>
            <person name="Lipzen A."/>
            <person name="Lutzoni F."/>
            <person name="Magnuson J."/>
            <person name="Mondo S."/>
            <person name="Nolan M."/>
            <person name="Ohm R."/>
            <person name="Pangilinan J."/>
            <person name="Park H.-J."/>
            <person name="Ramirez L."/>
            <person name="Alfaro M."/>
            <person name="Sun H."/>
            <person name="Tritt A."/>
            <person name="Yoshinaga Y."/>
            <person name="Zwiers L.-H."/>
            <person name="Turgeon B."/>
            <person name="Goodwin S."/>
            <person name="Spatafora J."/>
            <person name="Crous P."/>
            <person name="Grigoriev I."/>
        </authorList>
    </citation>
    <scope>NUCLEOTIDE SEQUENCE</scope>
    <source>
        <strain evidence="2">ATCC 36951</strain>
    </source>
</reference>
<keyword evidence="1" id="KW-0732">Signal</keyword>